<evidence type="ECO:0000313" key="7">
    <source>
        <dbReference type="EMBL" id="MCM2680183.1"/>
    </source>
</evidence>
<dbReference type="PROSITE" id="PS50109">
    <property type="entry name" value="HIS_KIN"/>
    <property type="match status" value="1"/>
</dbReference>
<reference evidence="7 8" key="1">
    <citation type="journal article" date="2013" name="Antonie Van Leeuwenhoek">
        <title>Echinimonas agarilytica gen. nov., sp. nov., a new gammaproteobacterium isolated from the sea urchin Strongylocentrotus intermedius.</title>
        <authorList>
            <person name="Nedashkovskaya O.I."/>
            <person name="Stenkova A.M."/>
            <person name="Zhukova N.V."/>
            <person name="Van Trappen S."/>
            <person name="Lee J.S."/>
            <person name="Kim S.B."/>
        </authorList>
    </citation>
    <scope>NUCLEOTIDE SEQUENCE [LARGE SCALE GENOMIC DNA]</scope>
    <source>
        <strain evidence="7 8">KMM 6351</strain>
    </source>
</reference>
<proteinExistence type="predicted"/>
<dbReference type="PANTHER" id="PTHR43065">
    <property type="entry name" value="SENSOR HISTIDINE KINASE"/>
    <property type="match status" value="1"/>
</dbReference>
<dbReference type="AlphaFoldDB" id="A0AA42B896"/>
<evidence type="ECO:0000259" key="6">
    <source>
        <dbReference type="PROSITE" id="PS50109"/>
    </source>
</evidence>
<evidence type="ECO:0000256" key="3">
    <source>
        <dbReference type="ARBA" id="ARBA00022553"/>
    </source>
</evidence>
<keyword evidence="5" id="KW-0812">Transmembrane</keyword>
<dbReference type="Gene3D" id="3.30.565.10">
    <property type="entry name" value="Histidine kinase-like ATPase, C-terminal domain"/>
    <property type="match status" value="1"/>
</dbReference>
<organism evidence="7 8">
    <name type="scientific">Echinimonas agarilytica</name>
    <dbReference type="NCBI Taxonomy" id="1215918"/>
    <lineage>
        <taxon>Bacteria</taxon>
        <taxon>Pseudomonadati</taxon>
        <taxon>Pseudomonadota</taxon>
        <taxon>Gammaproteobacteria</taxon>
        <taxon>Alteromonadales</taxon>
        <taxon>Echinimonadaceae</taxon>
        <taxon>Echinimonas</taxon>
    </lineage>
</organism>
<comment type="catalytic activity">
    <reaction evidence="1">
        <text>ATP + protein L-histidine = ADP + protein N-phospho-L-histidine.</text>
        <dbReference type="EC" id="2.7.13.3"/>
    </reaction>
</comment>
<dbReference type="GO" id="GO:0005524">
    <property type="term" value="F:ATP binding"/>
    <property type="evidence" value="ECO:0007669"/>
    <property type="project" value="UniProtKB-KW"/>
</dbReference>
<dbReference type="InterPro" id="IPR003594">
    <property type="entry name" value="HATPase_dom"/>
</dbReference>
<evidence type="ECO:0000256" key="2">
    <source>
        <dbReference type="ARBA" id="ARBA00012438"/>
    </source>
</evidence>
<keyword evidence="7" id="KW-0547">Nucleotide-binding</keyword>
<dbReference type="Proteomes" id="UP001165393">
    <property type="component" value="Unassembled WGS sequence"/>
</dbReference>
<evidence type="ECO:0000256" key="1">
    <source>
        <dbReference type="ARBA" id="ARBA00000085"/>
    </source>
</evidence>
<dbReference type="Pfam" id="PF02518">
    <property type="entry name" value="HATPase_c"/>
    <property type="match status" value="1"/>
</dbReference>
<evidence type="ECO:0000256" key="4">
    <source>
        <dbReference type="SAM" id="Coils"/>
    </source>
</evidence>
<dbReference type="SUPFAM" id="SSF47384">
    <property type="entry name" value="Homodimeric domain of signal transducing histidine kinase"/>
    <property type="match status" value="1"/>
</dbReference>
<feature type="coiled-coil region" evidence="4">
    <location>
        <begin position="206"/>
        <end position="269"/>
    </location>
</feature>
<dbReference type="PRINTS" id="PR00344">
    <property type="entry name" value="BCTRLSENSOR"/>
</dbReference>
<dbReference type="InterPro" id="IPR005467">
    <property type="entry name" value="His_kinase_dom"/>
</dbReference>
<dbReference type="InterPro" id="IPR036890">
    <property type="entry name" value="HATPase_C_sf"/>
</dbReference>
<keyword evidence="4" id="KW-0175">Coiled coil</keyword>
<dbReference type="InterPro" id="IPR004358">
    <property type="entry name" value="Sig_transdc_His_kin-like_C"/>
</dbReference>
<gene>
    <name evidence="7" type="ORF">NAF29_10950</name>
</gene>
<dbReference type="CDD" id="cd00082">
    <property type="entry name" value="HisKA"/>
    <property type="match status" value="1"/>
</dbReference>
<keyword evidence="3" id="KW-0597">Phosphoprotein</keyword>
<dbReference type="RefSeq" id="WP_251261603.1">
    <property type="nucleotide sequence ID" value="NZ_JAMQGP010000004.1"/>
</dbReference>
<dbReference type="InterPro" id="IPR036097">
    <property type="entry name" value="HisK_dim/P_sf"/>
</dbReference>
<keyword evidence="8" id="KW-1185">Reference proteome</keyword>
<evidence type="ECO:0000256" key="5">
    <source>
        <dbReference type="SAM" id="Phobius"/>
    </source>
</evidence>
<sequence length="554" mass="61823">MAIFQYYQNRADVLGRIMRAQSFASPIIEELAQNGNVEMLEDLLIRLSQADDISYMAIVLDSQQVIASAHISNTNLPPLPNRIDGPYYIKNNHGHFGFVFPLQQFKGYESSQVKWVIFSDNNVLLAQTQITWLVIFLSSLVTALSVAVISKSVLNNSLKKPLLDLNRQLNLIDFNTPEHRQLKWHPHFRQELKAWVDNVNVLLNRLSVEQQDLSIAKSKMAKLNKELNRSNHQLLDEVNRKTAHLQKALTELEEQKIELEANHDALLSEIGQREETENILKLQRCALQKTVADLEATQNQLVESAKFASLGELVAGVAHEINTPVGVTVTALSFLTERLDTLNTEFRDGTLTQGGMEQILTDCSQSCDLMTSNLHRAAKLISSFKQVAVDQSSESVRQVQLSSYIKDVVTSLQPELKRGQHTVNISCAGDLYLTTRTGALSQVITNLVMNSVIHGFEEKAKGVIEISIQQEQGQIEITYSDNGKGMNDDSLKRLFDPFFTTRRGKGGSGLGAHLVYNLVTHSMKGAIIANSQEGMGLTYTIQLPQLSVDQKSAE</sequence>
<dbReference type="SMART" id="SM00387">
    <property type="entry name" value="HATPase_c"/>
    <property type="match status" value="1"/>
</dbReference>
<dbReference type="SUPFAM" id="SSF55874">
    <property type="entry name" value="ATPase domain of HSP90 chaperone/DNA topoisomerase II/histidine kinase"/>
    <property type="match status" value="1"/>
</dbReference>
<dbReference type="PANTHER" id="PTHR43065:SF47">
    <property type="match status" value="1"/>
</dbReference>
<evidence type="ECO:0000313" key="8">
    <source>
        <dbReference type="Proteomes" id="UP001165393"/>
    </source>
</evidence>
<feature type="transmembrane region" description="Helical" evidence="5">
    <location>
        <begin position="130"/>
        <end position="150"/>
    </location>
</feature>
<protein>
    <recommendedName>
        <fullName evidence="2">histidine kinase</fullName>
        <ecNumber evidence="2">2.7.13.3</ecNumber>
    </recommendedName>
</protein>
<dbReference type="EC" id="2.7.13.3" evidence="2"/>
<keyword evidence="5" id="KW-0472">Membrane</keyword>
<dbReference type="InterPro" id="IPR003661">
    <property type="entry name" value="HisK_dim/P_dom"/>
</dbReference>
<dbReference type="Gene3D" id="1.10.287.130">
    <property type="match status" value="1"/>
</dbReference>
<keyword evidence="7" id="KW-0067">ATP-binding</keyword>
<keyword evidence="5" id="KW-1133">Transmembrane helix</keyword>
<name>A0AA42B896_9GAMM</name>
<dbReference type="EMBL" id="JAMQGP010000004">
    <property type="protein sequence ID" value="MCM2680183.1"/>
    <property type="molecule type" value="Genomic_DNA"/>
</dbReference>
<dbReference type="GO" id="GO:0000155">
    <property type="term" value="F:phosphorelay sensor kinase activity"/>
    <property type="evidence" value="ECO:0007669"/>
    <property type="project" value="InterPro"/>
</dbReference>
<feature type="domain" description="Histidine kinase" evidence="6">
    <location>
        <begin position="316"/>
        <end position="547"/>
    </location>
</feature>
<comment type="caution">
    <text evidence="7">The sequence shown here is derived from an EMBL/GenBank/DDBJ whole genome shotgun (WGS) entry which is preliminary data.</text>
</comment>
<accession>A0AA42B896</accession>